<organism evidence="5 6">
    <name type="scientific">Zhongshania aliphaticivorans</name>
    <dbReference type="NCBI Taxonomy" id="1470434"/>
    <lineage>
        <taxon>Bacteria</taxon>
        <taxon>Pseudomonadati</taxon>
        <taxon>Pseudomonadota</taxon>
        <taxon>Gammaproteobacteria</taxon>
        <taxon>Cellvibrionales</taxon>
        <taxon>Spongiibacteraceae</taxon>
        <taxon>Zhongshania</taxon>
    </lineage>
</organism>
<dbReference type="InterPro" id="IPR013094">
    <property type="entry name" value="AB_hydrolase_3"/>
</dbReference>
<dbReference type="PROSITE" id="PS01174">
    <property type="entry name" value="LIPASE_GDXG_SER"/>
    <property type="match status" value="1"/>
</dbReference>
<keyword evidence="2" id="KW-0378">Hydrolase</keyword>
<evidence type="ECO:0000256" key="3">
    <source>
        <dbReference type="PROSITE-ProRule" id="PRU10038"/>
    </source>
</evidence>
<dbReference type="AlphaFoldDB" id="A0A127M763"/>
<dbReference type="Proteomes" id="UP000074119">
    <property type="component" value="Chromosome"/>
</dbReference>
<comment type="similarity">
    <text evidence="1">Belongs to the 'GDXG' lipolytic enzyme family.</text>
</comment>
<evidence type="ECO:0000259" key="4">
    <source>
        <dbReference type="Pfam" id="PF07859"/>
    </source>
</evidence>
<dbReference type="KEGG" id="zal:AZF00_12560"/>
<dbReference type="InterPro" id="IPR033140">
    <property type="entry name" value="Lipase_GDXG_put_SER_AS"/>
</dbReference>
<feature type="domain" description="Alpha/beta hydrolase fold-3" evidence="4">
    <location>
        <begin position="76"/>
        <end position="275"/>
    </location>
</feature>
<reference evidence="5 6" key="1">
    <citation type="submission" date="2015-12" db="EMBL/GenBank/DDBJ databases">
        <authorList>
            <person name="Shamseldin A."/>
            <person name="Moawad H."/>
            <person name="Abd El-Rahim W.M."/>
            <person name="Sadowsky M.J."/>
        </authorList>
    </citation>
    <scope>NUCLEOTIDE SEQUENCE [LARGE SCALE GENOMIC DNA]</scope>
    <source>
        <strain evidence="5 6">SM2</strain>
    </source>
</reference>
<evidence type="ECO:0000313" key="5">
    <source>
        <dbReference type="EMBL" id="AMO69083.1"/>
    </source>
</evidence>
<dbReference type="STRING" id="1470434.AZF00_12560"/>
<dbReference type="InterPro" id="IPR029058">
    <property type="entry name" value="AB_hydrolase_fold"/>
</dbReference>
<dbReference type="SUPFAM" id="SSF53474">
    <property type="entry name" value="alpha/beta-Hydrolases"/>
    <property type="match status" value="1"/>
</dbReference>
<dbReference type="PANTHER" id="PTHR48081">
    <property type="entry name" value="AB HYDROLASE SUPERFAMILY PROTEIN C4A8.06C"/>
    <property type="match status" value="1"/>
</dbReference>
<evidence type="ECO:0000256" key="1">
    <source>
        <dbReference type="ARBA" id="ARBA00010515"/>
    </source>
</evidence>
<dbReference type="Gene3D" id="3.40.50.1820">
    <property type="entry name" value="alpha/beta hydrolase"/>
    <property type="match status" value="1"/>
</dbReference>
<evidence type="ECO:0000313" key="6">
    <source>
        <dbReference type="Proteomes" id="UP000074119"/>
    </source>
</evidence>
<feature type="active site" evidence="3">
    <location>
        <position position="149"/>
    </location>
</feature>
<dbReference type="EMBL" id="CP014544">
    <property type="protein sequence ID" value="AMO69083.1"/>
    <property type="molecule type" value="Genomic_DNA"/>
</dbReference>
<name>A0A127M763_9GAMM</name>
<evidence type="ECO:0000256" key="2">
    <source>
        <dbReference type="ARBA" id="ARBA00022801"/>
    </source>
</evidence>
<accession>A0A127M763</accession>
<dbReference type="RefSeq" id="WP_008248832.1">
    <property type="nucleotide sequence ID" value="NZ_CP014544.1"/>
</dbReference>
<dbReference type="GO" id="GO:0004806">
    <property type="term" value="F:triacylglycerol lipase activity"/>
    <property type="evidence" value="ECO:0007669"/>
    <property type="project" value="TreeGrafter"/>
</dbReference>
<dbReference type="InterPro" id="IPR050300">
    <property type="entry name" value="GDXG_lipolytic_enzyme"/>
</dbReference>
<dbReference type="Pfam" id="PF07859">
    <property type="entry name" value="Abhydrolase_3"/>
    <property type="match status" value="1"/>
</dbReference>
<sequence>MSWQNFILSAVIRRRQRGTMKLTPEHRFKRQRKFMAMAIGKPNPAVTSKADKISGVAVEWLVPKGVDSSPHAPVCVYYHGGAFIMGGMNSHRQMCSQLAVDANIAVLMVDYRLAPEHPYPAATEDAVAVYLALINAGYSAAKIIIAGDSAGGNLALTTLQKLRNEDQPSPAGAILYSPWLDLSHNSESFTSNSHSDVLLNKTLLDEAVALYAPNISRDDPRISPLFGNVAGLPPLFIIASGAEVLLDDATRLQQMVERQNGYSTYLEWPKPPHAFPVMSQFLPEARAALKQSAAFISKHIA</sequence>
<gene>
    <name evidence="5" type="ORF">AZF00_12560</name>
</gene>
<dbReference type="PANTHER" id="PTHR48081:SF30">
    <property type="entry name" value="ACETYL-HYDROLASE LIPR-RELATED"/>
    <property type="match status" value="1"/>
</dbReference>
<protein>
    <recommendedName>
        <fullName evidence="4">Alpha/beta hydrolase fold-3 domain-containing protein</fullName>
    </recommendedName>
</protein>
<proteinExistence type="inferred from homology"/>